<dbReference type="Proteomes" id="UP000712600">
    <property type="component" value="Unassembled WGS sequence"/>
</dbReference>
<accession>A0A8S9SQM2</accession>
<reference evidence="9" key="1">
    <citation type="submission" date="2019-12" db="EMBL/GenBank/DDBJ databases">
        <title>Genome sequencing and annotation of Brassica cretica.</title>
        <authorList>
            <person name="Studholme D.J."/>
            <person name="Sarris P."/>
        </authorList>
    </citation>
    <scope>NUCLEOTIDE SEQUENCE</scope>
    <source>
        <strain evidence="9">PFS-109/04</strain>
        <tissue evidence="9">Leaf</tissue>
    </source>
</reference>
<protein>
    <recommendedName>
        <fullName evidence="8">V-type proton ATPase subunit S1/VOA1 transmembrane domain-containing protein</fullName>
    </recommendedName>
</protein>
<evidence type="ECO:0000256" key="2">
    <source>
        <dbReference type="ARBA" id="ARBA00022692"/>
    </source>
</evidence>
<feature type="region of interest" description="Disordered" evidence="5">
    <location>
        <begin position="310"/>
        <end position="331"/>
    </location>
</feature>
<comment type="subcellular location">
    <subcellularLocation>
        <location evidence="1">Membrane</location>
        <topology evidence="1">Single-pass membrane protein</topology>
    </subcellularLocation>
</comment>
<dbReference type="Pfam" id="PF20520">
    <property type="entry name" value="Ac45-VOA1_TM"/>
    <property type="match status" value="1"/>
</dbReference>
<dbReference type="InterPro" id="IPR046756">
    <property type="entry name" value="VAS1/VOA1_TM"/>
</dbReference>
<evidence type="ECO:0000256" key="6">
    <source>
        <dbReference type="SAM" id="Phobius"/>
    </source>
</evidence>
<evidence type="ECO:0000313" key="9">
    <source>
        <dbReference type="EMBL" id="KAF3602240.1"/>
    </source>
</evidence>
<evidence type="ECO:0000259" key="8">
    <source>
        <dbReference type="Pfam" id="PF20520"/>
    </source>
</evidence>
<evidence type="ECO:0000313" key="10">
    <source>
        <dbReference type="Proteomes" id="UP000712600"/>
    </source>
</evidence>
<keyword evidence="2 6" id="KW-0812">Transmembrane</keyword>
<proteinExistence type="predicted"/>
<gene>
    <name evidence="9" type="ORF">F2Q69_00038536</name>
</gene>
<dbReference type="GO" id="GO:0016020">
    <property type="term" value="C:membrane"/>
    <property type="evidence" value="ECO:0007669"/>
    <property type="project" value="UniProtKB-SubCell"/>
</dbReference>
<dbReference type="EMBL" id="QGKX02000004">
    <property type="protein sequence ID" value="KAF3602240.1"/>
    <property type="molecule type" value="Genomic_DNA"/>
</dbReference>
<dbReference type="PANTHER" id="PTHR35285">
    <property type="entry name" value="2-C-METHYL-D-ERYTHRITOL 4-PHOSPHATE CYTIDYLYLTRANSFERASE"/>
    <property type="match status" value="1"/>
</dbReference>
<keyword evidence="3 6" id="KW-1133">Transmembrane helix</keyword>
<dbReference type="PANTHER" id="PTHR35285:SF2">
    <property type="entry name" value="V-TYPE PROTON ATPASE SUBUNIT S1_VOA1 TRANSMEMBRANE DOMAIN-CONTAINING PROTEIN"/>
    <property type="match status" value="1"/>
</dbReference>
<comment type="caution">
    <text evidence="9">The sequence shown here is derived from an EMBL/GenBank/DDBJ whole genome shotgun (WGS) entry which is preliminary data.</text>
</comment>
<evidence type="ECO:0000256" key="7">
    <source>
        <dbReference type="SAM" id="SignalP"/>
    </source>
</evidence>
<organism evidence="9 10">
    <name type="scientific">Brassica cretica</name>
    <name type="common">Mustard</name>
    <dbReference type="NCBI Taxonomy" id="69181"/>
    <lineage>
        <taxon>Eukaryota</taxon>
        <taxon>Viridiplantae</taxon>
        <taxon>Streptophyta</taxon>
        <taxon>Embryophyta</taxon>
        <taxon>Tracheophyta</taxon>
        <taxon>Spermatophyta</taxon>
        <taxon>Magnoliopsida</taxon>
        <taxon>eudicotyledons</taxon>
        <taxon>Gunneridae</taxon>
        <taxon>Pentapetalae</taxon>
        <taxon>rosids</taxon>
        <taxon>malvids</taxon>
        <taxon>Brassicales</taxon>
        <taxon>Brassicaceae</taxon>
        <taxon>Brassiceae</taxon>
        <taxon>Brassica</taxon>
    </lineage>
</organism>
<keyword evidence="4 6" id="KW-0472">Membrane</keyword>
<feature type="domain" description="V-type proton ATPase subunit S1/VOA1 transmembrane" evidence="8">
    <location>
        <begin position="390"/>
        <end position="421"/>
    </location>
</feature>
<name>A0A8S9SQM2_BRACR</name>
<feature type="transmembrane region" description="Helical" evidence="6">
    <location>
        <begin position="394"/>
        <end position="414"/>
    </location>
</feature>
<feature type="chain" id="PRO_5035922951" description="V-type proton ATPase subunit S1/VOA1 transmembrane domain-containing protein" evidence="7">
    <location>
        <begin position="24"/>
        <end position="426"/>
    </location>
</feature>
<keyword evidence="7" id="KW-0732">Signal</keyword>
<evidence type="ECO:0000256" key="4">
    <source>
        <dbReference type="ARBA" id="ARBA00023136"/>
    </source>
</evidence>
<feature type="compositionally biased region" description="Low complexity" evidence="5">
    <location>
        <begin position="310"/>
        <end position="322"/>
    </location>
</feature>
<evidence type="ECO:0000256" key="3">
    <source>
        <dbReference type="ARBA" id="ARBA00022989"/>
    </source>
</evidence>
<sequence length="426" mass="46025">MMKMQIGVLAFLVALSAIESGIASPNTVPAFLWSPHLQAGNGGMDEAVNYQVISAKDLVDSVFTQGGWSNILCSEKKVEEPVVDVALVFIGRELLSSDVSSKRNSEPSLVNTLNGLFTASNFSLAFPYIAAPEEERMESLLLSGLKQACPHNVGVSNIVLSDSCFVEDGTIQKLSDLQSFKVVFLPLYVFIFTNSNGIKILLSSDVSSKRNSEPSLVNTLNGLFTASNFSLAFPYIAAPEEERMESLLLSGLKQACPHNVGVSNIVLSDSCFVEDGTIQKLSDLQSFKDHLLSRKETRKEGETDLVVLCSEGSGSNSQSGQSHSERESISELVSSVEQSGSKYTALYVSDPYWYTSYKTLQRFLAESGTGNSTVGVATTCDELCKFKSSLLEGILVGIVFLLILISGLCCMAGIDTPTRFETPQDS</sequence>
<evidence type="ECO:0000256" key="5">
    <source>
        <dbReference type="SAM" id="MobiDB-lite"/>
    </source>
</evidence>
<evidence type="ECO:0000256" key="1">
    <source>
        <dbReference type="ARBA" id="ARBA00004167"/>
    </source>
</evidence>
<feature type="signal peptide" evidence="7">
    <location>
        <begin position="1"/>
        <end position="23"/>
    </location>
</feature>
<dbReference type="AlphaFoldDB" id="A0A8S9SQM2"/>